<dbReference type="PANTHER" id="PTHR11236:SF9">
    <property type="entry name" value="ANTHRANILATE SYNTHASE COMPONENT 1"/>
    <property type="match status" value="1"/>
</dbReference>
<dbReference type="InterPro" id="IPR019999">
    <property type="entry name" value="Anth_synth_I-like"/>
</dbReference>
<evidence type="ECO:0000313" key="3">
    <source>
        <dbReference type="EMBL" id="SVE31419.1"/>
    </source>
</evidence>
<gene>
    <name evidence="3" type="ORF">METZ01_LOCUS484273</name>
</gene>
<dbReference type="Pfam" id="PF00425">
    <property type="entry name" value="Chorismate_bind"/>
    <property type="match status" value="1"/>
</dbReference>
<dbReference type="Gene3D" id="3.60.120.10">
    <property type="entry name" value="Anthranilate synthase"/>
    <property type="match status" value="1"/>
</dbReference>
<dbReference type="PRINTS" id="PR00095">
    <property type="entry name" value="ANTSNTHASEI"/>
</dbReference>
<proteinExistence type="predicted"/>
<dbReference type="InterPro" id="IPR006805">
    <property type="entry name" value="Anth_synth_I_N"/>
</dbReference>
<reference evidence="3" key="1">
    <citation type="submission" date="2018-05" db="EMBL/GenBank/DDBJ databases">
        <authorList>
            <person name="Lanie J.A."/>
            <person name="Ng W.-L."/>
            <person name="Kazmierczak K.M."/>
            <person name="Andrzejewski T.M."/>
            <person name="Davidsen T.M."/>
            <person name="Wayne K.J."/>
            <person name="Tettelin H."/>
            <person name="Glass J.I."/>
            <person name="Rusch D."/>
            <person name="Podicherti R."/>
            <person name="Tsui H.-C.T."/>
            <person name="Winkler M.E."/>
        </authorList>
    </citation>
    <scope>NUCLEOTIDE SEQUENCE</scope>
</reference>
<evidence type="ECO:0000259" key="2">
    <source>
        <dbReference type="Pfam" id="PF04715"/>
    </source>
</evidence>
<evidence type="ECO:0008006" key="4">
    <source>
        <dbReference type="Google" id="ProtNLM"/>
    </source>
</evidence>
<dbReference type="InterPro" id="IPR015890">
    <property type="entry name" value="Chorismate_C"/>
</dbReference>
<protein>
    <recommendedName>
        <fullName evidence="4">Chorismate-utilising enzyme C-terminal domain-containing protein</fullName>
    </recommendedName>
</protein>
<dbReference type="Pfam" id="PF04715">
    <property type="entry name" value="Anth_synt_I_N"/>
    <property type="match status" value="1"/>
</dbReference>
<sequence length="240" mass="28097">TNVSNSYDLFSNLREILKENYVDNNFNRLIGGLVGFISYDIVRCWEDISDNYTKRTYADFQFGLFNEGIIFDHERNKSYYYYSGQNNLEEILELLNLQREIGTIDYTEPTSNIDKEKFEKKVDVAKEYVRSGDIFQVVLSRKYEFEITGDLLSIYKALRTINPSPYMYYYKTKNVNIIGSSPEMLVRVTGNQIETFPIAGTRPRDDDEERNKQLTDELLSDEKERAEHVMLVDLARNDVG</sequence>
<evidence type="ECO:0000259" key="1">
    <source>
        <dbReference type="Pfam" id="PF00425"/>
    </source>
</evidence>
<dbReference type="AlphaFoldDB" id="A0A383CH81"/>
<feature type="non-terminal residue" evidence="3">
    <location>
        <position position="240"/>
    </location>
</feature>
<organism evidence="3">
    <name type="scientific">marine metagenome</name>
    <dbReference type="NCBI Taxonomy" id="408172"/>
    <lineage>
        <taxon>unclassified sequences</taxon>
        <taxon>metagenomes</taxon>
        <taxon>ecological metagenomes</taxon>
    </lineage>
</organism>
<feature type="non-terminal residue" evidence="3">
    <location>
        <position position="1"/>
    </location>
</feature>
<accession>A0A383CH81</accession>
<dbReference type="PANTHER" id="PTHR11236">
    <property type="entry name" value="AMINOBENZOATE/ANTHRANILATE SYNTHASE"/>
    <property type="match status" value="1"/>
</dbReference>
<dbReference type="EMBL" id="UINC01208732">
    <property type="protein sequence ID" value="SVE31419.1"/>
    <property type="molecule type" value="Genomic_DNA"/>
</dbReference>
<dbReference type="InterPro" id="IPR005801">
    <property type="entry name" value="ADC_synthase"/>
</dbReference>
<feature type="domain" description="Chorismate-utilising enzyme C-terminal" evidence="1">
    <location>
        <begin position="114"/>
        <end position="239"/>
    </location>
</feature>
<dbReference type="SUPFAM" id="SSF56322">
    <property type="entry name" value="ADC synthase"/>
    <property type="match status" value="1"/>
</dbReference>
<name>A0A383CH81_9ZZZZ</name>
<dbReference type="GO" id="GO:0000162">
    <property type="term" value="P:L-tryptophan biosynthetic process"/>
    <property type="evidence" value="ECO:0007669"/>
    <property type="project" value="TreeGrafter"/>
</dbReference>
<feature type="domain" description="Anthranilate synthase component I N-terminal" evidence="2">
    <location>
        <begin position="6"/>
        <end position="79"/>
    </location>
</feature>